<dbReference type="PANTHER" id="PTHR10668">
    <property type="entry name" value="PHYTOENE DEHYDROGENASE"/>
    <property type="match status" value="1"/>
</dbReference>
<accession>A0A499VNR4</accession>
<evidence type="ECO:0000259" key="2">
    <source>
        <dbReference type="Pfam" id="PF01266"/>
    </source>
</evidence>
<dbReference type="Gene3D" id="3.30.9.10">
    <property type="entry name" value="D-Amino Acid Oxidase, subunit A, domain 2"/>
    <property type="match status" value="1"/>
</dbReference>
<dbReference type="PANTHER" id="PTHR10668:SF105">
    <property type="entry name" value="DEHYDROGENASE-RELATED"/>
    <property type="match status" value="1"/>
</dbReference>
<gene>
    <name evidence="3" type="ORF">SAVMC3_23050</name>
</gene>
<feature type="compositionally biased region" description="Low complexity" evidence="1">
    <location>
        <begin position="499"/>
        <end position="516"/>
    </location>
</feature>
<sequence length="1053" mass="111540">MPSMLDVVVVGAGPNGLTAAVELARRGFSVAVFEARDTVGGGARTQELTLPGFRHDPCSAAHPLGINSPAFRAMPLERYGLQWLHAERPMAHPFTDGTAAVLSRSVAETAASFGPRDAGTYRRLVEPFLSRWDTLAQDFMSLPLTALPRDPVTLARFGLVGLPPSTWLTRRFRDERAKALFAGLVAHVIAPLDGIATGAVGLVFALAAHARGWPVARGGSQSISDALTAYLKDLGGTVHTDYEVKRLDDLPPARAYVFDTSPTALARIAGFGRYYEGYRYGASVFKIDYALDGPVPWTAKEARTAGTVQIGASSAEIGTALRAASREGRAPDPPFLITVQPSVVDPSRAPDGKQVFWAYGHVPNGWTGDLTDAMERQLERFAPGFRDRVLARATAGPPELAAHNANYVGGDIACGAASGLQLLLRPRLSLFPYSTPTRPSSSAPRPPRRDPACTVCRATTRPRPSGGDCAVHDGGRACSGAGTAPVHGPRPGRLDGNRRGAAAGARGSAAAEQTAASGPLASERAAAASVSPSCRALSARRAAGRRGPGAQPEAWAGTEAGFIGGSPNSLPPRPTNPPAVRDRGPVAPAVPVARDRARGRARGPAPGRAAGPSVPARGWAGAVSGRSVEYASAPPSMGADGTVSPCRPTGWCPWVSIAGGARLGADRSSPLRLFLHTRCGRGRAWNSERMTLQARTQTSYWLETAPPGAPAPVPAGDTTVDVAVVGAGIAGLSAAWELTRRGRSVAVLEAGRIAAGVTGHTTAKLTALHTLVYDRLRRTRGTDAARLYARSQTDAIRRAAEIVDELGIDCEWEEAAAYTYVRDGARADEVRAEAAAAREAGLPAEYVTETELPFPVAGAVRVTGQAQFHPRKYLLALADEIRRRGGLMHERTRVVDLTEGEPCVLTTENGARITADAVVVATHYPVFDRALLFTRLSPRRELVVAAPIAEERAPRGMYITPEENTRSMRTAPYGEGKRLLIVTGEHFTPGAGDDVEERFERLAEWAARHFGDLTFTHRWATQDNDSTDSVPLVGPLHPGSRHTYVATGFGGWG</sequence>
<dbReference type="Pfam" id="PF01266">
    <property type="entry name" value="DAO"/>
    <property type="match status" value="1"/>
</dbReference>
<evidence type="ECO:0000313" key="3">
    <source>
        <dbReference type="EMBL" id="BBJ49676.1"/>
    </source>
</evidence>
<dbReference type="Gene3D" id="3.50.50.60">
    <property type="entry name" value="FAD/NAD(P)-binding domain"/>
    <property type="match status" value="2"/>
</dbReference>
<dbReference type="EMBL" id="AP019621">
    <property type="protein sequence ID" value="BBJ49676.1"/>
    <property type="molecule type" value="Genomic_DNA"/>
</dbReference>
<feature type="compositionally biased region" description="Low complexity" evidence="1">
    <location>
        <begin position="531"/>
        <end position="541"/>
    </location>
</feature>
<dbReference type="InterPro" id="IPR006076">
    <property type="entry name" value="FAD-dep_OxRdtase"/>
</dbReference>
<organism evidence="3">
    <name type="scientific">Streptomyces avermitilis</name>
    <dbReference type="NCBI Taxonomy" id="33903"/>
    <lineage>
        <taxon>Bacteria</taxon>
        <taxon>Bacillati</taxon>
        <taxon>Actinomycetota</taxon>
        <taxon>Actinomycetes</taxon>
        <taxon>Kitasatosporales</taxon>
        <taxon>Streptomycetaceae</taxon>
        <taxon>Streptomyces</taxon>
    </lineage>
</organism>
<dbReference type="SUPFAM" id="SSF51905">
    <property type="entry name" value="FAD/NAD(P)-binding domain"/>
    <property type="match status" value="2"/>
</dbReference>
<feature type="domain" description="FAD dependent oxidoreductase" evidence="2">
    <location>
        <begin position="721"/>
        <end position="1053"/>
    </location>
</feature>
<feature type="region of interest" description="Disordered" evidence="1">
    <location>
        <begin position="434"/>
        <end position="586"/>
    </location>
</feature>
<evidence type="ECO:0000256" key="1">
    <source>
        <dbReference type="SAM" id="MobiDB-lite"/>
    </source>
</evidence>
<dbReference type="Pfam" id="PF13450">
    <property type="entry name" value="NAD_binding_8"/>
    <property type="match status" value="1"/>
</dbReference>
<dbReference type="PRINTS" id="PR00419">
    <property type="entry name" value="ADXRDTASE"/>
</dbReference>
<reference evidence="3" key="1">
    <citation type="submission" date="2019-04" db="EMBL/GenBank/DDBJ databases">
        <title>Draft genome sequences of Streptomyces avermitilis MC3.</title>
        <authorList>
            <person name="Komaki H."/>
            <person name="Tamura T."/>
            <person name="Hosoyama A."/>
        </authorList>
    </citation>
    <scope>NUCLEOTIDE SEQUENCE</scope>
    <source>
        <strain evidence="3">MC3</strain>
    </source>
</reference>
<dbReference type="InterPro" id="IPR036188">
    <property type="entry name" value="FAD/NAD-bd_sf"/>
</dbReference>
<name>A0A499VNR4_STRAX</name>
<feature type="compositionally biased region" description="Low complexity" evidence="1">
    <location>
        <begin position="434"/>
        <end position="443"/>
    </location>
</feature>
<proteinExistence type="predicted"/>
<protein>
    <recommendedName>
        <fullName evidence="2">FAD dependent oxidoreductase domain-containing protein</fullName>
    </recommendedName>
</protein>
<dbReference type="AlphaFoldDB" id="A0A499VNR4"/>